<reference evidence="4" key="1">
    <citation type="submission" date="2025-08" db="UniProtKB">
        <authorList>
            <consortium name="RefSeq"/>
        </authorList>
    </citation>
    <scope>IDENTIFICATION</scope>
    <source>
        <tissue evidence="4">Kidney</tissue>
    </source>
</reference>
<dbReference type="Pfam" id="PF15066">
    <property type="entry name" value="CAGE1"/>
    <property type="match status" value="1"/>
</dbReference>
<keyword evidence="1" id="KW-0175">Coiled coil</keyword>
<organism evidence="3 4">
    <name type="scientific">Dipodomys ordii</name>
    <name type="common">Ord's kangaroo rat</name>
    <dbReference type="NCBI Taxonomy" id="10020"/>
    <lineage>
        <taxon>Eukaryota</taxon>
        <taxon>Metazoa</taxon>
        <taxon>Chordata</taxon>
        <taxon>Craniata</taxon>
        <taxon>Vertebrata</taxon>
        <taxon>Euteleostomi</taxon>
        <taxon>Mammalia</taxon>
        <taxon>Eutheria</taxon>
        <taxon>Euarchontoglires</taxon>
        <taxon>Glires</taxon>
        <taxon>Rodentia</taxon>
        <taxon>Castorimorpha</taxon>
        <taxon>Heteromyidae</taxon>
        <taxon>Dipodomyinae</taxon>
        <taxon>Dipodomys</taxon>
    </lineage>
</organism>
<dbReference type="OrthoDB" id="9898225at2759"/>
<dbReference type="InterPro" id="IPR029381">
    <property type="entry name" value="CAGE1_N"/>
</dbReference>
<dbReference type="CTD" id="285782"/>
<dbReference type="GeneID" id="105985909"/>
<sequence length="904" mass="104608">MEKPSIIQQLGIRTLRHFGHRPWHRKKKKRLLSSPAYPIHSEVDASHEKLESMSESDAVNVSGLSQDLSHSDSLFCMEASPVTLDLPKNETKNIKMENESIPTLSEDVYSIQDNLLSGDISIGNDTQNVQMEPVNSSISSSPQFEPICKFHWIEEFYDDTTTFQNIMESLSYTENSELGNHGYHYAKETNTKQDSLEEENPMETCLSTNKDQPAHNCINQSPGNPSITYYNKETPQFTENLKAECTAKESAVNTSQLHDSLDKGSVPRNVENSFYNKNSFKLLDLRVNYKAEETEVSSKEIQNSRDVNHQEEVTSAGVKSIGIAMSWSPVGNPRSGVASQKHCMTPAVGQDIENLWPLEEDLALNEVLQKLKYTNRKQLVQIQDLQYRNEHLEKQVKELQMKITKQQTFVDIISKLKENIEELIEDKYNVMLEKSDTNKKLQNLQEIFNDTQKHLQETKKEKETLQLQFKKLKANYLHLQERFLAEMQEKNLSVDQCIEMDKTLYKKEEEIKSLQQLKGELEMATTSALELLEREKETREQELLTLQAEFQKQEKESLREKRKLKLRVEKLIMQVKNLLFTCEHEKAKSAKLQQHIDEMKNENAELQQQIRRCGEQNRVPKFEMSQLMGQLEDVMEPGIIKDTKMSSNLCLNCKEESMNSSSARENLQMQTSKIHSLLTLVARLLTCQDISNPDTEHFKDNKKVSDIMLQKLKNFQHRKKELDKQLLKHKDKISMLRELIARETAYHKTEGADIDSNEANDSRDTSFLLTAKLDKYHNLNEELDFLITKLGGLLESKEDHYSRLIEENAKYRRHVGNLINKVTSYEEIIKCADQRLEISHSQIAHLEERNRHLEDLIRLPKEKARKQSHRTIFRYAALLVSAALFLDGSLNKSQVEPTVLLLLL</sequence>
<dbReference type="FunCoup" id="A0A1S3F605">
    <property type="interactions" value="7"/>
</dbReference>
<protein>
    <submittedName>
        <fullName evidence="4">Cancer-associated gene 1 protein</fullName>
    </submittedName>
</protein>
<evidence type="ECO:0000259" key="2">
    <source>
        <dbReference type="Pfam" id="PF15066"/>
    </source>
</evidence>
<dbReference type="RefSeq" id="XP_012872078.1">
    <property type="nucleotide sequence ID" value="XM_013016624.1"/>
</dbReference>
<accession>A0A1S3F605</accession>
<proteinExistence type="predicted"/>
<dbReference type="PANTHER" id="PTHR36864">
    <property type="entry name" value="CANCER-ASSOCIATED GENE 1 PROTEIN"/>
    <property type="match status" value="1"/>
</dbReference>
<dbReference type="Proteomes" id="UP000081671">
    <property type="component" value="Unplaced"/>
</dbReference>
<dbReference type="KEGG" id="dord:105985909"/>
<keyword evidence="3" id="KW-1185">Reference proteome</keyword>
<dbReference type="InParanoid" id="A0A1S3F605"/>
<evidence type="ECO:0000313" key="3">
    <source>
        <dbReference type="Proteomes" id="UP000081671"/>
    </source>
</evidence>
<feature type="coiled-coil region" evidence="1">
    <location>
        <begin position="794"/>
        <end position="856"/>
    </location>
</feature>
<dbReference type="PANTHER" id="PTHR36864:SF1">
    <property type="entry name" value="CANCER-ASSOCIATED GENE 1 PROTEIN"/>
    <property type="match status" value="1"/>
</dbReference>
<evidence type="ECO:0000313" key="4">
    <source>
        <dbReference type="RefSeq" id="XP_012872078.1"/>
    </source>
</evidence>
<evidence type="ECO:0000256" key="1">
    <source>
        <dbReference type="SAM" id="Coils"/>
    </source>
</evidence>
<feature type="coiled-coil region" evidence="1">
    <location>
        <begin position="712"/>
        <end position="739"/>
    </location>
</feature>
<feature type="coiled-coil region" evidence="1">
    <location>
        <begin position="375"/>
        <end position="616"/>
    </location>
</feature>
<dbReference type="InterPro" id="IPR052686">
    <property type="entry name" value="CAGE1_homolog"/>
</dbReference>
<name>A0A1S3F605_DIPOR</name>
<dbReference type="AlphaFoldDB" id="A0A1S3F605"/>
<gene>
    <name evidence="4" type="primary">Cage1</name>
</gene>
<feature type="domain" description="Cancer-associated gene protein 1 N-terminal" evidence="2">
    <location>
        <begin position="53"/>
        <end position="576"/>
    </location>
</feature>
<dbReference type="STRING" id="10020.ENSDORP00000004200"/>